<reference evidence="1" key="1">
    <citation type="journal article" date="2023" name="Mol. Biol. Evol.">
        <title>Third-Generation Sequencing Reveals the Adaptive Role of the Epigenome in Three Deep-Sea Polychaetes.</title>
        <authorList>
            <person name="Perez M."/>
            <person name="Aroh O."/>
            <person name="Sun Y."/>
            <person name="Lan Y."/>
            <person name="Juniper S.K."/>
            <person name="Young C.R."/>
            <person name="Angers B."/>
            <person name="Qian P.Y."/>
        </authorList>
    </citation>
    <scope>NUCLEOTIDE SEQUENCE</scope>
    <source>
        <strain evidence="1">P08H-3</strain>
    </source>
</reference>
<dbReference type="SUPFAM" id="SSF55781">
    <property type="entry name" value="GAF domain-like"/>
    <property type="match status" value="1"/>
</dbReference>
<accession>A0AAD9JC53</accession>
<name>A0AAD9JC53_9ANNE</name>
<dbReference type="InterPro" id="IPR029016">
    <property type="entry name" value="GAF-like_dom_sf"/>
</dbReference>
<dbReference type="Proteomes" id="UP001208570">
    <property type="component" value="Unassembled WGS sequence"/>
</dbReference>
<gene>
    <name evidence="1" type="ORF">LSH36_446g02009</name>
</gene>
<dbReference type="EMBL" id="JAODUP010000446">
    <property type="protein sequence ID" value="KAK2149570.1"/>
    <property type="molecule type" value="Genomic_DNA"/>
</dbReference>
<dbReference type="Gene3D" id="3.30.450.40">
    <property type="match status" value="1"/>
</dbReference>
<comment type="caution">
    <text evidence="1">The sequence shown here is derived from an EMBL/GenBank/DDBJ whole genome shotgun (WGS) entry which is preliminary data.</text>
</comment>
<dbReference type="AlphaFoldDB" id="A0AAD9JC53"/>
<sequence length="87" mass="10124">MSDVYPTIEAEFLLIALCISRQFNLHQDRRTLLQEMTRDIHQQHNRAQVLCELAACIAAATNADAYNLYLVDEQGEEVFYYKPSSEW</sequence>
<evidence type="ECO:0000313" key="1">
    <source>
        <dbReference type="EMBL" id="KAK2149570.1"/>
    </source>
</evidence>
<protein>
    <submittedName>
        <fullName evidence="1">Uncharacterized protein</fullName>
    </submittedName>
</protein>
<organism evidence="1 2">
    <name type="scientific">Paralvinella palmiformis</name>
    <dbReference type="NCBI Taxonomy" id="53620"/>
    <lineage>
        <taxon>Eukaryota</taxon>
        <taxon>Metazoa</taxon>
        <taxon>Spiralia</taxon>
        <taxon>Lophotrochozoa</taxon>
        <taxon>Annelida</taxon>
        <taxon>Polychaeta</taxon>
        <taxon>Sedentaria</taxon>
        <taxon>Canalipalpata</taxon>
        <taxon>Terebellida</taxon>
        <taxon>Terebelliformia</taxon>
        <taxon>Alvinellidae</taxon>
        <taxon>Paralvinella</taxon>
    </lineage>
</organism>
<evidence type="ECO:0000313" key="2">
    <source>
        <dbReference type="Proteomes" id="UP001208570"/>
    </source>
</evidence>
<keyword evidence="2" id="KW-1185">Reference proteome</keyword>
<proteinExistence type="predicted"/>